<dbReference type="InterPro" id="IPR020895">
    <property type="entry name" value="Frataxin_CS"/>
</dbReference>
<evidence type="ECO:0000256" key="5">
    <source>
        <dbReference type="ARBA" id="ARBA00022448"/>
    </source>
</evidence>
<evidence type="ECO:0000256" key="8">
    <source>
        <dbReference type="ARBA" id="ARBA00023002"/>
    </source>
</evidence>
<dbReference type="NCBIfam" id="TIGR03422">
    <property type="entry name" value="mito_frataxin"/>
    <property type="match status" value="1"/>
</dbReference>
<dbReference type="PROSITE" id="PS50810">
    <property type="entry name" value="FRATAXIN_2"/>
    <property type="match status" value="1"/>
</dbReference>
<dbReference type="SUPFAM" id="SSF55387">
    <property type="entry name" value="Frataxin/Nqo15-like"/>
    <property type="match status" value="1"/>
</dbReference>
<evidence type="ECO:0000313" key="14">
    <source>
        <dbReference type="EMBL" id="KAL2046882.1"/>
    </source>
</evidence>
<keyword evidence="9" id="KW-0408">Iron</keyword>
<dbReference type="InterPro" id="IPR036524">
    <property type="entry name" value="Frataxin/CyaY_sf"/>
</dbReference>
<keyword evidence="7" id="KW-0809">Transit peptide</keyword>
<evidence type="ECO:0000256" key="6">
    <source>
        <dbReference type="ARBA" id="ARBA00022496"/>
    </source>
</evidence>
<protein>
    <recommendedName>
        <fullName evidence="3">ferroxidase</fullName>
        <ecNumber evidence="3">1.16.3.1</ecNumber>
    </recommendedName>
</protein>
<dbReference type="SMART" id="SM01219">
    <property type="entry name" value="Frataxin_Cyay"/>
    <property type="match status" value="1"/>
</dbReference>
<dbReference type="Pfam" id="PF01491">
    <property type="entry name" value="Frataxin_Cyay"/>
    <property type="match status" value="1"/>
</dbReference>
<dbReference type="EC" id="1.16.3.1" evidence="3"/>
<proteinExistence type="inferred from homology"/>
<keyword evidence="5" id="KW-0813">Transport</keyword>
<evidence type="ECO:0000256" key="7">
    <source>
        <dbReference type="ARBA" id="ARBA00022946"/>
    </source>
</evidence>
<comment type="catalytic activity">
    <reaction evidence="12">
        <text>4 Fe(2+) + O2 + 4 H(+) = 4 Fe(3+) + 2 H2O</text>
        <dbReference type="Rhea" id="RHEA:11148"/>
        <dbReference type="ChEBI" id="CHEBI:15377"/>
        <dbReference type="ChEBI" id="CHEBI:15378"/>
        <dbReference type="ChEBI" id="CHEBI:15379"/>
        <dbReference type="ChEBI" id="CHEBI:29033"/>
        <dbReference type="ChEBI" id="CHEBI:29034"/>
        <dbReference type="EC" id="1.16.3.1"/>
    </reaction>
</comment>
<dbReference type="Proteomes" id="UP001590950">
    <property type="component" value="Unassembled WGS sequence"/>
</dbReference>
<dbReference type="EMBL" id="JBEFKJ010000003">
    <property type="protein sequence ID" value="KAL2046882.1"/>
    <property type="molecule type" value="Genomic_DNA"/>
</dbReference>
<keyword evidence="15" id="KW-1185">Reference proteome</keyword>
<name>A0ABR4AMB2_9LECA</name>
<keyword evidence="6" id="KW-0410">Iron transport</keyword>
<dbReference type="PANTHER" id="PTHR16821">
    <property type="entry name" value="FRATAXIN"/>
    <property type="match status" value="1"/>
</dbReference>
<accession>A0ABR4AMB2</accession>
<keyword evidence="10" id="KW-0406">Ion transport</keyword>
<keyword evidence="11" id="KW-0496">Mitochondrion</keyword>
<feature type="compositionally biased region" description="Pro residues" evidence="13">
    <location>
        <begin position="99"/>
        <end position="110"/>
    </location>
</feature>
<dbReference type="PANTHER" id="PTHR16821:SF2">
    <property type="entry name" value="FRATAXIN, MITOCHONDRIAL"/>
    <property type="match status" value="1"/>
</dbReference>
<feature type="compositionally biased region" description="Low complexity" evidence="13">
    <location>
        <begin position="31"/>
        <end position="42"/>
    </location>
</feature>
<evidence type="ECO:0000256" key="3">
    <source>
        <dbReference type="ARBA" id="ARBA00013107"/>
    </source>
</evidence>
<gene>
    <name evidence="14" type="ORF">N7G274_000900</name>
</gene>
<dbReference type="InterPro" id="IPR002908">
    <property type="entry name" value="Frataxin/CyaY"/>
</dbReference>
<dbReference type="Gene3D" id="3.30.920.10">
    <property type="entry name" value="Frataxin/CyaY"/>
    <property type="match status" value="1"/>
</dbReference>
<keyword evidence="8" id="KW-0560">Oxidoreductase</keyword>
<feature type="compositionally biased region" description="Pro residues" evidence="13">
    <location>
        <begin position="72"/>
        <end position="88"/>
    </location>
</feature>
<evidence type="ECO:0000256" key="10">
    <source>
        <dbReference type="ARBA" id="ARBA00023065"/>
    </source>
</evidence>
<evidence type="ECO:0000256" key="1">
    <source>
        <dbReference type="ARBA" id="ARBA00004173"/>
    </source>
</evidence>
<evidence type="ECO:0000256" key="9">
    <source>
        <dbReference type="ARBA" id="ARBA00023004"/>
    </source>
</evidence>
<evidence type="ECO:0000256" key="4">
    <source>
        <dbReference type="ARBA" id="ARBA00022434"/>
    </source>
</evidence>
<reference evidence="14 15" key="1">
    <citation type="submission" date="2024-09" db="EMBL/GenBank/DDBJ databases">
        <title>Rethinking Asexuality: The Enigmatic Case of Functional Sexual Genes in Lepraria (Stereocaulaceae).</title>
        <authorList>
            <person name="Doellman M."/>
            <person name="Sun Y."/>
            <person name="Barcenas-Pena A."/>
            <person name="Lumbsch H.T."/>
            <person name="Grewe F."/>
        </authorList>
    </citation>
    <scope>NUCLEOTIDE SEQUENCE [LARGE SCALE GENOMIC DNA]</scope>
    <source>
        <strain evidence="14 15">Mercado 3170</strain>
    </source>
</reference>
<comment type="caution">
    <text evidence="14">The sequence shown here is derived from an EMBL/GenBank/DDBJ whole genome shotgun (WGS) entry which is preliminary data.</text>
</comment>
<feature type="region of interest" description="Disordered" evidence="13">
    <location>
        <begin position="24"/>
        <end position="116"/>
    </location>
</feature>
<dbReference type="PROSITE" id="PS01344">
    <property type="entry name" value="FRATAXIN_1"/>
    <property type="match status" value="1"/>
</dbReference>
<organism evidence="14 15">
    <name type="scientific">Stereocaulon virgatum</name>
    <dbReference type="NCBI Taxonomy" id="373712"/>
    <lineage>
        <taxon>Eukaryota</taxon>
        <taxon>Fungi</taxon>
        <taxon>Dikarya</taxon>
        <taxon>Ascomycota</taxon>
        <taxon>Pezizomycotina</taxon>
        <taxon>Lecanoromycetes</taxon>
        <taxon>OSLEUM clade</taxon>
        <taxon>Lecanoromycetidae</taxon>
        <taxon>Lecanorales</taxon>
        <taxon>Lecanorineae</taxon>
        <taxon>Stereocaulaceae</taxon>
        <taxon>Stereocaulon</taxon>
    </lineage>
</organism>
<evidence type="ECO:0000256" key="2">
    <source>
        <dbReference type="ARBA" id="ARBA00008183"/>
    </source>
</evidence>
<evidence type="ECO:0000256" key="11">
    <source>
        <dbReference type="ARBA" id="ARBA00023128"/>
    </source>
</evidence>
<keyword evidence="4" id="KW-0409">Iron storage</keyword>
<evidence type="ECO:0000313" key="15">
    <source>
        <dbReference type="Proteomes" id="UP001590950"/>
    </source>
</evidence>
<evidence type="ECO:0000256" key="12">
    <source>
        <dbReference type="ARBA" id="ARBA00047990"/>
    </source>
</evidence>
<dbReference type="NCBIfam" id="TIGR03421">
    <property type="entry name" value="FeS_CyaY"/>
    <property type="match status" value="1"/>
</dbReference>
<evidence type="ECO:0000256" key="13">
    <source>
        <dbReference type="SAM" id="MobiDB-lite"/>
    </source>
</evidence>
<sequence>MPPLTPYPTISIHQASTHLLRFAHQNALQKSPTASRPRIRTTPPRPARRSPASPVLRTKPTLRHQHSFRTPAWPPRRQPQTPIHPAPLRPFSTSHTPQARPPIAPRPTAPTPLSLSDYHKLSDTYIDALVSQLEELQEEREDVDVEYSAGVLTLTFPPHGTYVLNKQPPNKQIWLSSPVSGPKRYDWVASERQGGKGEGEGEWVYLRDGSTLSGLLEGEVGVVAGKGVVGEED</sequence>
<comment type="similarity">
    <text evidence="2">Belongs to the frataxin family.</text>
</comment>
<dbReference type="InterPro" id="IPR017789">
    <property type="entry name" value="Frataxin"/>
</dbReference>
<comment type="subcellular location">
    <subcellularLocation>
        <location evidence="1">Mitochondrion</location>
    </subcellularLocation>
</comment>